<sequence length="193" mass="21102">MTTPDSPLLVSLHPVAGLDDLEHSSVAWGTLIDPGLALLSTEESEPGTRSWPATLRLLAGPAQPGDSLLEASIARVLHLTVPGCRSYLVVEAGLEDWDLSRTRLWHPGTADDFDAPAAVLADQVLTRCTPPSPAWFDHAAKARTGFGKVPRPYPFTFGWLSDRAPEPDPGFSHNRRPKPTWVACLRRWLGQNR</sequence>
<organism evidence="1 2">
    <name type="scientific">Paractinoplanes bogorensis</name>
    <dbReference type="NCBI Taxonomy" id="1610840"/>
    <lineage>
        <taxon>Bacteria</taxon>
        <taxon>Bacillati</taxon>
        <taxon>Actinomycetota</taxon>
        <taxon>Actinomycetes</taxon>
        <taxon>Micromonosporales</taxon>
        <taxon>Micromonosporaceae</taxon>
        <taxon>Paractinoplanes</taxon>
    </lineage>
</organism>
<proteinExistence type="predicted"/>
<dbReference type="Proteomes" id="UP001519654">
    <property type="component" value="Unassembled WGS sequence"/>
</dbReference>
<evidence type="ECO:0000313" key="1">
    <source>
        <dbReference type="EMBL" id="MBU2667148.1"/>
    </source>
</evidence>
<evidence type="ECO:0000313" key="2">
    <source>
        <dbReference type="Proteomes" id="UP001519654"/>
    </source>
</evidence>
<dbReference type="EMBL" id="JAHKKG010000008">
    <property type="protein sequence ID" value="MBU2667148.1"/>
    <property type="molecule type" value="Genomic_DNA"/>
</dbReference>
<reference evidence="1 2" key="1">
    <citation type="submission" date="2021-06" db="EMBL/GenBank/DDBJ databases">
        <title>Actinoplanes lichenicola sp. nov., and Actinoplanes ovalisporus sp. nov., isolated from lichen in Thailand.</title>
        <authorList>
            <person name="Saeng-In P."/>
            <person name="Kanchanasin P."/>
            <person name="Yuki M."/>
            <person name="Kudo T."/>
            <person name="Ohkuma M."/>
            <person name="Phongsopitanun W."/>
            <person name="Tanasupawat S."/>
        </authorList>
    </citation>
    <scope>NUCLEOTIDE SEQUENCE [LARGE SCALE GENOMIC DNA]</scope>
    <source>
        <strain evidence="1 2">NBRC 110975</strain>
    </source>
</reference>
<dbReference type="RefSeq" id="WP_215791401.1">
    <property type="nucleotide sequence ID" value="NZ_JAHKKG010000008.1"/>
</dbReference>
<name>A0ABS5YUU4_9ACTN</name>
<protein>
    <submittedName>
        <fullName evidence="1">Uncharacterized protein</fullName>
    </submittedName>
</protein>
<accession>A0ABS5YUU4</accession>
<keyword evidence="2" id="KW-1185">Reference proteome</keyword>
<gene>
    <name evidence="1" type="ORF">KOI35_26935</name>
</gene>
<comment type="caution">
    <text evidence="1">The sequence shown here is derived from an EMBL/GenBank/DDBJ whole genome shotgun (WGS) entry which is preliminary data.</text>
</comment>